<dbReference type="SUPFAM" id="SSF52266">
    <property type="entry name" value="SGNH hydrolase"/>
    <property type="match status" value="1"/>
</dbReference>
<dbReference type="GO" id="GO:0008233">
    <property type="term" value="F:peptidase activity"/>
    <property type="evidence" value="ECO:0007669"/>
    <property type="project" value="UniProtKB-KW"/>
</dbReference>
<dbReference type="InterPro" id="IPR005546">
    <property type="entry name" value="Autotransporte_beta"/>
</dbReference>
<dbReference type="InterPro" id="IPR011050">
    <property type="entry name" value="Pectin_lyase_fold/virulence"/>
</dbReference>
<sequence>MLVNRARTLCLGTLLAGLLSSTALAESRYSTIWNLGDSLSDTGRTYARTQSVQNTKDFAKGLFGLGITSGGSSDVVPVGPEYLDGRFSNGKVWVEYLNDTNGAGPYKKDRNLAWGGATAGYNVNNFVAGLIPKVNEQNDDLISTITKKGGFLFFDSKDYKNDASNFGKKPLFTLWIGGNNYRQEVEDTAFTNSGKDPKDVNLAKASQTLLSSIPGEIVRLSEAVRSRSDIAQNGATYYVNTIPNIGTTPKIAQSHADFADALTKEITNTNRQVKERLYQIQDQFDSNKRSERLVVVDAAALLKEVQARPGSFGFKNATDNCVNATTGKYVGACSASNVGDYLFWDEFHPTTKAHAMIADYAWKTDLLEAGDTAELVRPYVANIEIRDRTFAGQITGTGSLIKSGESVLTLAGLNSYAGGTRIDNGTIRIGADANLGARAGLLTLQGGTLNTTQTFTMDRDIALNASVSTGEIGGSKFGATFRTEAGTMLTLRDNTISGSGDLAKTGLGTLDIRSNVTDARALTAVQEGTLKVNTASTYRTTELTVAKGAVLGGSGTIIGTVKNEGTLSPGNSIGTLTIDGNYEQTGNGRILMEVDTNRFDALRVNGNLTVGGGIDLAFDPTDKITNQTFTFASSKGTTSGQFGQVIDLNPFLTETLSYGANSVSMTFNRDFAAPAVTANQRAVARHLNRSYLLEPQGDLDTVFFALDRTETDAAGALALQALSGEAIANTTTADAVQRGQFVRALEDRMADRRVGRVDVQPGIGLEGSWTALDQTGTGPALRAAASGLTRTAPAAGAPDAGELSLWARALGGPGRIGGRNGFDLTHAGILVGADKRLDGALLGVSFGYADGTTNGVSGLNRSWASAYQGSVYGSLDLGPVFVDAVAAYTATENRTARSLVFGDLARTAVGTFGGNDFSGAVKLGTRYQFGALYAEPSLGLDWYRLSRDGFAERSAGSAGLAVRSETHDIVQPSVGVRLSTAFLRDGVLISPELRARYYRNVGDTLSLVTASLIGAPGAPFTTTFAGIGRDTGVISAGLTAQKANLQVFTRYEAAVGSNATAHIFAGGLRYAW</sequence>
<dbReference type="EMBL" id="BPQI01000207">
    <property type="protein sequence ID" value="GJD59383.1"/>
    <property type="molecule type" value="Genomic_DNA"/>
</dbReference>
<dbReference type="NCBIfam" id="TIGR02601">
    <property type="entry name" value="autotrns_rpt"/>
    <property type="match status" value="1"/>
</dbReference>
<dbReference type="InterPro" id="IPR036709">
    <property type="entry name" value="Autotransporte_beta_dom_sf"/>
</dbReference>
<dbReference type="InterPro" id="IPR013425">
    <property type="entry name" value="Autotrns_rpt"/>
</dbReference>
<evidence type="ECO:0000256" key="3">
    <source>
        <dbReference type="SAM" id="SignalP"/>
    </source>
</evidence>
<dbReference type="OrthoDB" id="5292073at2"/>
<dbReference type="Pfam" id="PF03797">
    <property type="entry name" value="Autotransporter"/>
    <property type="match status" value="1"/>
</dbReference>
<reference evidence="6 7" key="1">
    <citation type="submission" date="2019-06" db="EMBL/GenBank/DDBJ databases">
        <authorList>
            <person name="Rodrigo-Torres L."/>
            <person name="Arahal R. D."/>
            <person name="Lucena T."/>
        </authorList>
    </citation>
    <scope>NUCLEOTIDE SEQUENCE [LARGE SCALE GENOMIC DNA]</scope>
    <source>
        <strain evidence="6 7">SW08-7</strain>
    </source>
</reference>
<evidence type="ECO:0000313" key="6">
    <source>
        <dbReference type="EMBL" id="VUF14574.1"/>
    </source>
</evidence>
<dbReference type="InterPro" id="IPR051058">
    <property type="entry name" value="GDSL_Est/Lipase"/>
</dbReference>
<gene>
    <name evidence="5" type="ORF">IFDJLNFL_5311</name>
    <name evidence="6" type="ORF">MTDSW087_04299</name>
</gene>
<dbReference type="CDD" id="cd01846">
    <property type="entry name" value="fatty_acyltransferase_like"/>
    <property type="match status" value="1"/>
</dbReference>
<dbReference type="RefSeq" id="WP_144766919.1">
    <property type="nucleotide sequence ID" value="NZ_BPQI01000207.1"/>
</dbReference>
<dbReference type="Proteomes" id="UP001055303">
    <property type="component" value="Unassembled WGS sequence"/>
</dbReference>
<evidence type="ECO:0000313" key="5">
    <source>
        <dbReference type="EMBL" id="GJD59383.1"/>
    </source>
</evidence>
<dbReference type="Pfam" id="PF00657">
    <property type="entry name" value="Lipase_GDSL"/>
    <property type="match status" value="1"/>
</dbReference>
<dbReference type="Pfam" id="PF12951">
    <property type="entry name" value="PATR"/>
    <property type="match status" value="1"/>
</dbReference>
<dbReference type="SUPFAM" id="SSF103515">
    <property type="entry name" value="Autotransporter"/>
    <property type="match status" value="1"/>
</dbReference>
<dbReference type="Gene3D" id="3.40.50.1110">
    <property type="entry name" value="SGNH hydrolase"/>
    <property type="match status" value="1"/>
</dbReference>
<dbReference type="SUPFAM" id="SSF51126">
    <property type="entry name" value="Pectin lyase-like"/>
    <property type="match status" value="1"/>
</dbReference>
<dbReference type="AlphaFoldDB" id="A0A564G3B9"/>
<dbReference type="Gene3D" id="2.40.128.130">
    <property type="entry name" value="Autotransporter beta-domain"/>
    <property type="match status" value="1"/>
</dbReference>
<keyword evidence="8" id="KW-1185">Reference proteome</keyword>
<accession>A0A564G3B9</accession>
<name>A0A564G3B9_9HYPH</name>
<keyword evidence="2 6" id="KW-0378">Hydrolase</keyword>
<dbReference type="PROSITE" id="PS51208">
    <property type="entry name" value="AUTOTRANSPORTER"/>
    <property type="match status" value="1"/>
</dbReference>
<protein>
    <submittedName>
        <fullName evidence="6">Extracellular serine protease</fullName>
        <ecNumber evidence="6">3.4.21.-</ecNumber>
    </submittedName>
</protein>
<organism evidence="6 7">
    <name type="scientific">Methylobacterium dankookense</name>
    <dbReference type="NCBI Taxonomy" id="560405"/>
    <lineage>
        <taxon>Bacteria</taxon>
        <taxon>Pseudomonadati</taxon>
        <taxon>Pseudomonadota</taxon>
        <taxon>Alphaproteobacteria</taxon>
        <taxon>Hyphomicrobiales</taxon>
        <taxon>Methylobacteriaceae</taxon>
        <taxon>Methylobacterium</taxon>
    </lineage>
</organism>
<dbReference type="GO" id="GO:0006508">
    <property type="term" value="P:proteolysis"/>
    <property type="evidence" value="ECO:0007669"/>
    <property type="project" value="UniProtKB-KW"/>
</dbReference>
<evidence type="ECO:0000256" key="1">
    <source>
        <dbReference type="ARBA" id="ARBA00022729"/>
    </source>
</evidence>
<dbReference type="EC" id="3.4.21.-" evidence="6"/>
<keyword evidence="1 3" id="KW-0732">Signal</keyword>
<feature type="chain" id="PRO_5021717532" evidence="3">
    <location>
        <begin position="26"/>
        <end position="1072"/>
    </location>
</feature>
<dbReference type="EMBL" id="CABFVH010000036">
    <property type="protein sequence ID" value="VUF14574.1"/>
    <property type="molecule type" value="Genomic_DNA"/>
</dbReference>
<dbReference type="InterPro" id="IPR001087">
    <property type="entry name" value="GDSL"/>
</dbReference>
<keyword evidence="6" id="KW-0645">Protease</keyword>
<dbReference type="InterPro" id="IPR036514">
    <property type="entry name" value="SGNH_hydro_sf"/>
</dbReference>
<dbReference type="Proteomes" id="UP000401717">
    <property type="component" value="Unassembled WGS sequence"/>
</dbReference>
<proteinExistence type="predicted"/>
<dbReference type="PANTHER" id="PTHR45648">
    <property type="entry name" value="GDSL LIPASE/ACYLHYDROLASE FAMILY PROTEIN (AFU_ORTHOLOGUE AFUA_4G14700)"/>
    <property type="match status" value="1"/>
</dbReference>
<evidence type="ECO:0000259" key="4">
    <source>
        <dbReference type="PROSITE" id="PS51208"/>
    </source>
</evidence>
<dbReference type="PANTHER" id="PTHR45648:SF22">
    <property type="entry name" value="GDSL LIPASE_ACYLHYDROLASE FAMILY PROTEIN (AFU_ORTHOLOGUE AFUA_4G14700)"/>
    <property type="match status" value="1"/>
</dbReference>
<dbReference type="SMART" id="SM00869">
    <property type="entry name" value="Autotransporter"/>
    <property type="match status" value="1"/>
</dbReference>
<evidence type="ECO:0000313" key="8">
    <source>
        <dbReference type="Proteomes" id="UP001055303"/>
    </source>
</evidence>
<feature type="signal peptide" evidence="3">
    <location>
        <begin position="1"/>
        <end position="25"/>
    </location>
</feature>
<evidence type="ECO:0000313" key="7">
    <source>
        <dbReference type="Proteomes" id="UP000401717"/>
    </source>
</evidence>
<evidence type="ECO:0000256" key="2">
    <source>
        <dbReference type="ARBA" id="ARBA00022801"/>
    </source>
</evidence>
<feature type="domain" description="Autotransporter" evidence="4">
    <location>
        <begin position="798"/>
        <end position="1072"/>
    </location>
</feature>
<dbReference type="GO" id="GO:0016788">
    <property type="term" value="F:hydrolase activity, acting on ester bonds"/>
    <property type="evidence" value="ECO:0007669"/>
    <property type="project" value="InterPro"/>
</dbReference>
<reference evidence="5" key="3">
    <citation type="submission" date="2021-08" db="EMBL/GenBank/DDBJ databases">
        <authorList>
            <person name="Tani A."/>
            <person name="Ola A."/>
            <person name="Ogura Y."/>
            <person name="Katsura K."/>
            <person name="Hayashi T."/>
        </authorList>
    </citation>
    <scope>NUCLEOTIDE SEQUENCE</scope>
    <source>
        <strain evidence="5">DSM 22415</strain>
    </source>
</reference>
<reference evidence="5" key="2">
    <citation type="journal article" date="2021" name="Front. Microbiol.">
        <title>Comprehensive Comparative Genomics and Phenotyping of Methylobacterium Species.</title>
        <authorList>
            <person name="Alessa O."/>
            <person name="Ogura Y."/>
            <person name="Fujitani Y."/>
            <person name="Takami H."/>
            <person name="Hayashi T."/>
            <person name="Sahin N."/>
            <person name="Tani A."/>
        </authorList>
    </citation>
    <scope>NUCLEOTIDE SEQUENCE</scope>
    <source>
        <strain evidence="5">DSM 22415</strain>
    </source>
</reference>